<dbReference type="EMBL" id="JALJOR010000005">
    <property type="protein sequence ID" value="KAK9817155.1"/>
    <property type="molecule type" value="Genomic_DNA"/>
</dbReference>
<sequence length="170" mass="18485">MTRELPEDQHNWASKLVITGTGFFGNSRKLLRQSVQETGAQYSGDLLCGCTTHLVCKSLDAARSGTKGAQQCSGFGGGGAQQEAHLEDLVIPDSQPASEYTPHSWTQHQHGLLRYQQHAAASLPSICNARSQGSAAYISNFERISRAEHQGEEEVCNGENSWPQKEQSAI</sequence>
<evidence type="ECO:0000313" key="4">
    <source>
        <dbReference type="Proteomes" id="UP001489004"/>
    </source>
</evidence>
<keyword evidence="4" id="KW-1185">Reference proteome</keyword>
<feature type="domain" description="BRCT" evidence="2">
    <location>
        <begin position="16"/>
        <end position="59"/>
    </location>
</feature>
<dbReference type="Gene3D" id="3.40.50.10190">
    <property type="entry name" value="BRCT domain"/>
    <property type="match status" value="1"/>
</dbReference>
<gene>
    <name evidence="3" type="ORF">WJX72_010474</name>
</gene>
<protein>
    <recommendedName>
        <fullName evidence="2">BRCT domain-containing protein</fullName>
    </recommendedName>
</protein>
<organism evidence="3 4">
    <name type="scientific">[Myrmecia] bisecta</name>
    <dbReference type="NCBI Taxonomy" id="41462"/>
    <lineage>
        <taxon>Eukaryota</taxon>
        <taxon>Viridiplantae</taxon>
        <taxon>Chlorophyta</taxon>
        <taxon>core chlorophytes</taxon>
        <taxon>Trebouxiophyceae</taxon>
        <taxon>Trebouxiales</taxon>
        <taxon>Trebouxiaceae</taxon>
        <taxon>Myrmecia</taxon>
    </lineage>
</organism>
<dbReference type="InterPro" id="IPR001357">
    <property type="entry name" value="BRCT_dom"/>
</dbReference>
<comment type="caution">
    <text evidence="3">The sequence shown here is derived from an EMBL/GenBank/DDBJ whole genome shotgun (WGS) entry which is preliminary data.</text>
</comment>
<dbReference type="InterPro" id="IPR036420">
    <property type="entry name" value="BRCT_dom_sf"/>
</dbReference>
<proteinExistence type="predicted"/>
<evidence type="ECO:0000313" key="3">
    <source>
        <dbReference type="EMBL" id="KAK9817155.1"/>
    </source>
</evidence>
<dbReference type="Proteomes" id="UP001489004">
    <property type="component" value="Unassembled WGS sequence"/>
</dbReference>
<feature type="region of interest" description="Disordered" evidence="1">
    <location>
        <begin position="150"/>
        <end position="170"/>
    </location>
</feature>
<feature type="compositionally biased region" description="Polar residues" evidence="1">
    <location>
        <begin position="158"/>
        <end position="170"/>
    </location>
</feature>
<dbReference type="Pfam" id="PF12738">
    <property type="entry name" value="PTCB-BRCT"/>
    <property type="match status" value="1"/>
</dbReference>
<evidence type="ECO:0000259" key="2">
    <source>
        <dbReference type="Pfam" id="PF12738"/>
    </source>
</evidence>
<evidence type="ECO:0000256" key="1">
    <source>
        <dbReference type="SAM" id="MobiDB-lite"/>
    </source>
</evidence>
<accession>A0AAW1Q4H7</accession>
<dbReference type="SUPFAM" id="SSF52113">
    <property type="entry name" value="BRCT domain"/>
    <property type="match status" value="1"/>
</dbReference>
<dbReference type="AlphaFoldDB" id="A0AAW1Q4H7"/>
<reference evidence="3 4" key="1">
    <citation type="journal article" date="2024" name="Nat. Commun.">
        <title>Phylogenomics reveals the evolutionary origins of lichenization in chlorophyte algae.</title>
        <authorList>
            <person name="Puginier C."/>
            <person name="Libourel C."/>
            <person name="Otte J."/>
            <person name="Skaloud P."/>
            <person name="Haon M."/>
            <person name="Grisel S."/>
            <person name="Petersen M."/>
            <person name="Berrin J.G."/>
            <person name="Delaux P.M."/>
            <person name="Dal Grande F."/>
            <person name="Keller J."/>
        </authorList>
    </citation>
    <scope>NUCLEOTIDE SEQUENCE [LARGE SCALE GENOMIC DNA]</scope>
    <source>
        <strain evidence="3 4">SAG 2043</strain>
    </source>
</reference>
<name>A0AAW1Q4H7_9CHLO</name>